<comment type="catalytic activity">
    <reaction evidence="2">
        <text>2 GTP = 3',3'-c-di-GMP + 2 diphosphate</text>
        <dbReference type="Rhea" id="RHEA:24898"/>
        <dbReference type="ChEBI" id="CHEBI:33019"/>
        <dbReference type="ChEBI" id="CHEBI:37565"/>
        <dbReference type="ChEBI" id="CHEBI:58805"/>
        <dbReference type="EC" id="2.7.7.65"/>
    </reaction>
</comment>
<dbReference type="PANTHER" id="PTHR45138:SF9">
    <property type="entry name" value="DIGUANYLATE CYCLASE DGCM-RELATED"/>
    <property type="match status" value="1"/>
</dbReference>
<proteinExistence type="predicted"/>
<protein>
    <recommendedName>
        <fullName evidence="1">diguanylate cyclase</fullName>
        <ecNumber evidence="1">2.7.7.65</ecNumber>
    </recommendedName>
</protein>
<sequence>MYHDGSCLVDFSLFDVLPREKAEWCLAEIQQTLADNCLRIVEYTLAGGEVGVIDENAGPAGELWFEGRIKPMHTLVDGERAVLWLASNISQRHHLEARLRQLSETDELTGLCNRRRFMQILGQQLTDYVPETADIALLIVDIDHFKPINDQYGHLDGDLIIKTLTAVCAAELDTNALFARLGGEEFAIVLTDTTPGAALRIAERLRQAVAASRFELECATVVPVTISIGASVVRPYRRRINELLRDADIALYEAKSQGRNRVVMARDPDPASRRA</sequence>
<accession>A0ABV2B1F9</accession>
<dbReference type="NCBIfam" id="TIGR00254">
    <property type="entry name" value="GGDEF"/>
    <property type="match status" value="1"/>
</dbReference>
<keyword evidence="5" id="KW-1185">Reference proteome</keyword>
<dbReference type="RefSeq" id="WP_353110705.1">
    <property type="nucleotide sequence ID" value="NZ_APND01000002.1"/>
</dbReference>
<dbReference type="PANTHER" id="PTHR45138">
    <property type="entry name" value="REGULATORY COMPONENTS OF SENSORY TRANSDUCTION SYSTEM"/>
    <property type="match status" value="1"/>
</dbReference>
<evidence type="ECO:0000313" key="4">
    <source>
        <dbReference type="EMBL" id="MES1929214.1"/>
    </source>
</evidence>
<evidence type="ECO:0000256" key="1">
    <source>
        <dbReference type="ARBA" id="ARBA00012528"/>
    </source>
</evidence>
<dbReference type="InterPro" id="IPR043128">
    <property type="entry name" value="Rev_trsase/Diguanyl_cyclase"/>
</dbReference>
<evidence type="ECO:0000259" key="3">
    <source>
        <dbReference type="PROSITE" id="PS50887"/>
    </source>
</evidence>
<dbReference type="Pfam" id="PF00990">
    <property type="entry name" value="GGDEF"/>
    <property type="match status" value="1"/>
</dbReference>
<evidence type="ECO:0000313" key="5">
    <source>
        <dbReference type="Proteomes" id="UP001460888"/>
    </source>
</evidence>
<dbReference type="SMART" id="SM00267">
    <property type="entry name" value="GGDEF"/>
    <property type="match status" value="1"/>
</dbReference>
<dbReference type="InterPro" id="IPR050469">
    <property type="entry name" value="Diguanylate_Cyclase"/>
</dbReference>
<dbReference type="EMBL" id="APND01000002">
    <property type="protein sequence ID" value="MES1929214.1"/>
    <property type="molecule type" value="Genomic_DNA"/>
</dbReference>
<gene>
    <name evidence="4" type="ORF">SADO_08157</name>
</gene>
<dbReference type="InterPro" id="IPR029787">
    <property type="entry name" value="Nucleotide_cyclase"/>
</dbReference>
<name>A0ABV2B1F9_9GAMM</name>
<dbReference type="EC" id="2.7.7.65" evidence="1"/>
<dbReference type="Proteomes" id="UP001460888">
    <property type="component" value="Unassembled WGS sequence"/>
</dbReference>
<dbReference type="InterPro" id="IPR000160">
    <property type="entry name" value="GGDEF_dom"/>
</dbReference>
<dbReference type="Gene3D" id="3.30.70.270">
    <property type="match status" value="1"/>
</dbReference>
<organism evidence="4 5">
    <name type="scientific">Salinisphaera dokdonensis CL-ES53</name>
    <dbReference type="NCBI Taxonomy" id="1304272"/>
    <lineage>
        <taxon>Bacteria</taxon>
        <taxon>Pseudomonadati</taxon>
        <taxon>Pseudomonadota</taxon>
        <taxon>Gammaproteobacteria</taxon>
        <taxon>Salinisphaerales</taxon>
        <taxon>Salinisphaeraceae</taxon>
        <taxon>Salinisphaera</taxon>
    </lineage>
</organism>
<feature type="domain" description="GGDEF" evidence="3">
    <location>
        <begin position="133"/>
        <end position="267"/>
    </location>
</feature>
<evidence type="ECO:0000256" key="2">
    <source>
        <dbReference type="ARBA" id="ARBA00034247"/>
    </source>
</evidence>
<dbReference type="PROSITE" id="PS50887">
    <property type="entry name" value="GGDEF"/>
    <property type="match status" value="1"/>
</dbReference>
<reference evidence="4 5" key="1">
    <citation type="submission" date="2013-03" db="EMBL/GenBank/DDBJ databases">
        <title>Salinisphaera dokdonensis CL-ES53 Genome Sequencing.</title>
        <authorList>
            <person name="Li C."/>
            <person name="Lai Q."/>
            <person name="Shao Z."/>
        </authorList>
    </citation>
    <scope>NUCLEOTIDE SEQUENCE [LARGE SCALE GENOMIC DNA]</scope>
    <source>
        <strain evidence="4 5">CL-ES53</strain>
    </source>
</reference>
<dbReference type="CDD" id="cd01949">
    <property type="entry name" value="GGDEF"/>
    <property type="match status" value="1"/>
</dbReference>
<dbReference type="SUPFAM" id="SSF55073">
    <property type="entry name" value="Nucleotide cyclase"/>
    <property type="match status" value="1"/>
</dbReference>
<comment type="caution">
    <text evidence="4">The sequence shown here is derived from an EMBL/GenBank/DDBJ whole genome shotgun (WGS) entry which is preliminary data.</text>
</comment>